<accession>A0A454CV44</accession>
<proteinExistence type="predicted"/>
<organism evidence="1 2">
    <name type="scientific">Vibrio harveyi</name>
    <name type="common">Beneckea harveyi</name>
    <dbReference type="NCBI Taxonomy" id="669"/>
    <lineage>
        <taxon>Bacteria</taxon>
        <taxon>Pseudomonadati</taxon>
        <taxon>Pseudomonadota</taxon>
        <taxon>Gammaproteobacteria</taxon>
        <taxon>Vibrionales</taxon>
        <taxon>Vibrionaceae</taxon>
        <taxon>Vibrio</taxon>
    </lineage>
</organism>
<dbReference type="Proteomes" id="UP000008367">
    <property type="component" value="Unassembled WGS sequence"/>
</dbReference>
<sequence length="12" mass="1410">MHIVSSEYPFTV</sequence>
<reference evidence="1 2" key="1">
    <citation type="submission" date="2012-10" db="EMBL/GenBank/DDBJ databases">
        <title>Genome sequence of Vibrio Cholerae HENC-02.</title>
        <authorList>
            <person name="Eppinger M."/>
            <person name="Hasan N.A."/>
            <person name="Sengamalay N."/>
            <person name="Hine E."/>
            <person name="Su Q."/>
            <person name="Daugherty S.C."/>
            <person name="Young S."/>
            <person name="Sadzewicz L."/>
            <person name="Tallon L."/>
            <person name="Cebula T.A."/>
            <person name="Ravel J."/>
            <person name="Colwell R.R."/>
        </authorList>
    </citation>
    <scope>NUCLEOTIDE SEQUENCE [LARGE SCALE GENOMIC DNA]</scope>
    <source>
        <strain evidence="1 2">HENC-02</strain>
    </source>
</reference>
<protein>
    <submittedName>
        <fullName evidence="1">Uncharacterized protein</fullName>
    </submittedName>
</protein>
<dbReference type="EMBL" id="AJSR01001700">
    <property type="protein sequence ID" value="EKM30306.1"/>
    <property type="molecule type" value="Genomic_DNA"/>
</dbReference>
<feature type="non-terminal residue" evidence="1">
    <location>
        <position position="12"/>
    </location>
</feature>
<gene>
    <name evidence="1" type="ORF">VCHENC02_3957</name>
</gene>
<comment type="caution">
    <text evidence="1">The sequence shown here is derived from an EMBL/GenBank/DDBJ whole genome shotgun (WGS) entry which is preliminary data.</text>
</comment>
<name>A0A454CV44_VIBHA</name>
<evidence type="ECO:0000313" key="2">
    <source>
        <dbReference type="Proteomes" id="UP000008367"/>
    </source>
</evidence>
<evidence type="ECO:0000313" key="1">
    <source>
        <dbReference type="EMBL" id="EKM30306.1"/>
    </source>
</evidence>